<accession>A0AAN9NX73</accession>
<evidence type="ECO:0000313" key="1">
    <source>
        <dbReference type="EMBL" id="KAK7377228.1"/>
    </source>
</evidence>
<comment type="caution">
    <text evidence="1">The sequence shown here is derived from an EMBL/GenBank/DDBJ whole genome shotgun (WGS) entry which is preliminary data.</text>
</comment>
<dbReference type="Proteomes" id="UP001374584">
    <property type="component" value="Unassembled WGS sequence"/>
</dbReference>
<dbReference type="AlphaFoldDB" id="A0AAN9NX73"/>
<dbReference type="EMBL" id="JAYMYR010000002">
    <property type="protein sequence ID" value="KAK7377228.1"/>
    <property type="molecule type" value="Genomic_DNA"/>
</dbReference>
<evidence type="ECO:0000313" key="2">
    <source>
        <dbReference type="Proteomes" id="UP001374584"/>
    </source>
</evidence>
<gene>
    <name evidence="1" type="ORF">VNO80_02650</name>
</gene>
<reference evidence="1 2" key="1">
    <citation type="submission" date="2024-01" db="EMBL/GenBank/DDBJ databases">
        <title>The genomes of 5 underutilized Papilionoideae crops provide insights into root nodulation and disease resistanc.</title>
        <authorList>
            <person name="Jiang F."/>
        </authorList>
    </citation>
    <scope>NUCLEOTIDE SEQUENCE [LARGE SCALE GENOMIC DNA]</scope>
    <source>
        <strain evidence="1">JINMINGXINNONG_FW02</strain>
        <tissue evidence="1">Leaves</tissue>
    </source>
</reference>
<protein>
    <submittedName>
        <fullName evidence="1">Uncharacterized protein</fullName>
    </submittedName>
</protein>
<keyword evidence="2" id="KW-1185">Reference proteome</keyword>
<organism evidence="1 2">
    <name type="scientific">Phaseolus coccineus</name>
    <name type="common">Scarlet runner bean</name>
    <name type="synonym">Phaseolus multiflorus</name>
    <dbReference type="NCBI Taxonomy" id="3886"/>
    <lineage>
        <taxon>Eukaryota</taxon>
        <taxon>Viridiplantae</taxon>
        <taxon>Streptophyta</taxon>
        <taxon>Embryophyta</taxon>
        <taxon>Tracheophyta</taxon>
        <taxon>Spermatophyta</taxon>
        <taxon>Magnoliopsida</taxon>
        <taxon>eudicotyledons</taxon>
        <taxon>Gunneridae</taxon>
        <taxon>Pentapetalae</taxon>
        <taxon>rosids</taxon>
        <taxon>fabids</taxon>
        <taxon>Fabales</taxon>
        <taxon>Fabaceae</taxon>
        <taxon>Papilionoideae</taxon>
        <taxon>50 kb inversion clade</taxon>
        <taxon>NPAAA clade</taxon>
        <taxon>indigoferoid/millettioid clade</taxon>
        <taxon>Phaseoleae</taxon>
        <taxon>Phaseolus</taxon>
    </lineage>
</organism>
<proteinExistence type="predicted"/>
<sequence length="123" mass="14416">MKEVGEKWGFPESKLLFVSCCCSGEWQKRKGKLRKLSYFTSLFAMNSSKHCTGLYPLTIYTGRNLILQVAESVSVIFHSLIMQKCRSQISTHLILPHEMRLIFILLHFITYSKKGRHEHHWLM</sequence>
<name>A0AAN9NX73_PHACN</name>